<evidence type="ECO:0000313" key="2">
    <source>
        <dbReference type="EMBL" id="SDX74124.1"/>
    </source>
</evidence>
<evidence type="ECO:0000313" key="3">
    <source>
        <dbReference type="Proteomes" id="UP000199529"/>
    </source>
</evidence>
<proteinExistence type="predicted"/>
<gene>
    <name evidence="2" type="ORF">SAMN05216215_1014117</name>
</gene>
<feature type="region of interest" description="Disordered" evidence="1">
    <location>
        <begin position="45"/>
        <end position="64"/>
    </location>
</feature>
<reference evidence="3" key="1">
    <citation type="submission" date="2016-10" db="EMBL/GenBank/DDBJ databases">
        <authorList>
            <person name="Varghese N."/>
            <person name="Submissions S."/>
        </authorList>
    </citation>
    <scope>NUCLEOTIDE SEQUENCE [LARGE SCALE GENOMIC DNA]</scope>
    <source>
        <strain evidence="3">CGMCC 4.3530</strain>
    </source>
</reference>
<sequence length="88" mass="9730">MVTRVTYTRSVHDKAEINAVLEVLRGGPLALKIDEMESRFADLYRPAPEPRADTSIGQPSRPDGIIRAGWPPSSVRHFSPTRVAASLF</sequence>
<evidence type="ECO:0000256" key="1">
    <source>
        <dbReference type="SAM" id="MobiDB-lite"/>
    </source>
</evidence>
<protein>
    <submittedName>
        <fullName evidence="2">Uncharacterized protein</fullName>
    </submittedName>
</protein>
<keyword evidence="3" id="KW-1185">Reference proteome</keyword>
<name>A0A1H3E870_9PSEU</name>
<accession>A0A1H3E870</accession>
<dbReference type="AlphaFoldDB" id="A0A1H3E870"/>
<dbReference type="EMBL" id="FNOK01000014">
    <property type="protein sequence ID" value="SDX74124.1"/>
    <property type="molecule type" value="Genomic_DNA"/>
</dbReference>
<organism evidence="2 3">
    <name type="scientific">Saccharopolyspora shandongensis</name>
    <dbReference type="NCBI Taxonomy" id="418495"/>
    <lineage>
        <taxon>Bacteria</taxon>
        <taxon>Bacillati</taxon>
        <taxon>Actinomycetota</taxon>
        <taxon>Actinomycetes</taxon>
        <taxon>Pseudonocardiales</taxon>
        <taxon>Pseudonocardiaceae</taxon>
        <taxon>Saccharopolyspora</taxon>
    </lineage>
</organism>
<dbReference type="Proteomes" id="UP000199529">
    <property type="component" value="Unassembled WGS sequence"/>
</dbReference>